<name>A0A6J4S725_9ACTN</name>
<sequence length="298" mass="33165">MHLRVEGPGIASIAGIERCTRLQTLDLVRLPAPELERIVGLTELRQLYIEMPDGDVDLRPLERLAHLEYLTLDVPAALGRRVAELDLSRLRDVDQLRLMTQPALREPIDLGWICGLHKLGMLVLDGFVIADADIERLRALPALRRVSFTPRSPAQAQLADSCLPVSFGIEFPPQGHIFEHPQSHGSAEYSVGIDLAGQWDIETNLDAEERLRRLLARRDPELAARLAYDTESSAVWLLAANHADLEAVLENHRPRGLMRSHGGVRRSSSADTSSSRRRPRQSASTNGGADRRFLPGTR</sequence>
<reference evidence="2" key="1">
    <citation type="submission" date="2020-02" db="EMBL/GenBank/DDBJ databases">
        <authorList>
            <person name="Meier V. D."/>
        </authorList>
    </citation>
    <scope>NUCLEOTIDE SEQUENCE</scope>
    <source>
        <strain evidence="2">AVDCRST_MAG67</strain>
    </source>
</reference>
<evidence type="ECO:0008006" key="3">
    <source>
        <dbReference type="Google" id="ProtNLM"/>
    </source>
</evidence>
<accession>A0A6J4S725</accession>
<evidence type="ECO:0000313" key="2">
    <source>
        <dbReference type="EMBL" id="CAA9491448.1"/>
    </source>
</evidence>
<gene>
    <name evidence="2" type="ORF">AVDCRST_MAG67-1402</name>
</gene>
<organism evidence="2">
    <name type="scientific">uncultured Solirubrobacteraceae bacterium</name>
    <dbReference type="NCBI Taxonomy" id="1162706"/>
    <lineage>
        <taxon>Bacteria</taxon>
        <taxon>Bacillati</taxon>
        <taxon>Actinomycetota</taxon>
        <taxon>Thermoleophilia</taxon>
        <taxon>Solirubrobacterales</taxon>
        <taxon>Solirubrobacteraceae</taxon>
        <taxon>environmental samples</taxon>
    </lineage>
</organism>
<dbReference type="EMBL" id="CADCVQ010000063">
    <property type="protein sequence ID" value="CAA9491448.1"/>
    <property type="molecule type" value="Genomic_DNA"/>
</dbReference>
<feature type="region of interest" description="Disordered" evidence="1">
    <location>
        <begin position="254"/>
        <end position="298"/>
    </location>
</feature>
<dbReference type="InterPro" id="IPR032675">
    <property type="entry name" value="LRR_dom_sf"/>
</dbReference>
<proteinExistence type="predicted"/>
<protein>
    <recommendedName>
        <fullName evidence="3">Leucine-rich repeat domain-containing protein</fullName>
    </recommendedName>
</protein>
<feature type="compositionally biased region" description="Basic and acidic residues" evidence="1">
    <location>
        <begin position="289"/>
        <end position="298"/>
    </location>
</feature>
<feature type="compositionally biased region" description="Basic residues" evidence="1">
    <location>
        <begin position="254"/>
        <end position="264"/>
    </location>
</feature>
<evidence type="ECO:0000256" key="1">
    <source>
        <dbReference type="SAM" id="MobiDB-lite"/>
    </source>
</evidence>
<dbReference type="AlphaFoldDB" id="A0A6J4S725"/>
<dbReference type="Gene3D" id="3.80.10.10">
    <property type="entry name" value="Ribonuclease Inhibitor"/>
    <property type="match status" value="1"/>
</dbReference>
<dbReference type="SUPFAM" id="SSF52058">
    <property type="entry name" value="L domain-like"/>
    <property type="match status" value="1"/>
</dbReference>